<comment type="caution">
    <text evidence="3">The sequence shown here is derived from an EMBL/GenBank/DDBJ whole genome shotgun (WGS) entry which is preliminary data.</text>
</comment>
<evidence type="ECO:0000313" key="3">
    <source>
        <dbReference type="EMBL" id="MCW0482511.1"/>
    </source>
</evidence>
<feature type="signal peptide" evidence="1">
    <location>
        <begin position="1"/>
        <end position="19"/>
    </location>
</feature>
<evidence type="ECO:0000256" key="1">
    <source>
        <dbReference type="SAM" id="SignalP"/>
    </source>
</evidence>
<dbReference type="InterPro" id="IPR036680">
    <property type="entry name" value="SPOR-like_sf"/>
</dbReference>
<dbReference type="InterPro" id="IPR007730">
    <property type="entry name" value="SPOR-like_dom"/>
</dbReference>
<proteinExistence type="predicted"/>
<dbReference type="Proteomes" id="UP001163821">
    <property type="component" value="Unassembled WGS sequence"/>
</dbReference>
<keyword evidence="4" id="KW-1185">Reference proteome</keyword>
<name>A0AA41Y302_9BACT</name>
<dbReference type="Gene3D" id="3.30.70.1070">
    <property type="entry name" value="Sporulation related repeat"/>
    <property type="match status" value="1"/>
</dbReference>
<gene>
    <name evidence="3" type="ORF">N2K84_07205</name>
</gene>
<evidence type="ECO:0000313" key="4">
    <source>
        <dbReference type="Proteomes" id="UP001163821"/>
    </source>
</evidence>
<dbReference type="RefSeq" id="WP_282591116.1">
    <property type="nucleotide sequence ID" value="NZ_JAPAAF010000007.1"/>
</dbReference>
<feature type="chain" id="PRO_5041463644" evidence="1">
    <location>
        <begin position="20"/>
        <end position="155"/>
    </location>
</feature>
<evidence type="ECO:0000259" key="2">
    <source>
        <dbReference type="Pfam" id="PF05036"/>
    </source>
</evidence>
<protein>
    <submittedName>
        <fullName evidence="3">SPOR domain-containing protein</fullName>
    </submittedName>
</protein>
<dbReference type="GO" id="GO:0042834">
    <property type="term" value="F:peptidoglycan binding"/>
    <property type="evidence" value="ECO:0007669"/>
    <property type="project" value="InterPro"/>
</dbReference>
<dbReference type="Pfam" id="PF05036">
    <property type="entry name" value="SPOR"/>
    <property type="match status" value="1"/>
</dbReference>
<feature type="domain" description="SPOR" evidence="2">
    <location>
        <begin position="75"/>
        <end position="139"/>
    </location>
</feature>
<dbReference type="EMBL" id="JAPAAF010000007">
    <property type="protein sequence ID" value="MCW0482511.1"/>
    <property type="molecule type" value="Genomic_DNA"/>
</dbReference>
<dbReference type="AlphaFoldDB" id="A0AA41Y302"/>
<accession>A0AA41Y302</accession>
<organism evidence="3 4">
    <name type="scientific">Gaoshiqia sediminis</name>
    <dbReference type="NCBI Taxonomy" id="2986998"/>
    <lineage>
        <taxon>Bacteria</taxon>
        <taxon>Pseudomonadati</taxon>
        <taxon>Bacteroidota</taxon>
        <taxon>Bacteroidia</taxon>
        <taxon>Marinilabiliales</taxon>
        <taxon>Prolixibacteraceae</taxon>
        <taxon>Gaoshiqia</taxon>
    </lineage>
</organism>
<keyword evidence="1" id="KW-0732">Signal</keyword>
<reference evidence="3" key="1">
    <citation type="submission" date="2022-10" db="EMBL/GenBank/DDBJ databases">
        <title>Gaoshiqiia sediminis gen. nov., sp. nov., isolated from coastal sediment.</title>
        <authorList>
            <person name="Yu W.X."/>
            <person name="Mu D.S."/>
            <person name="Du J.Z."/>
            <person name="Liang Y.Q."/>
        </authorList>
    </citation>
    <scope>NUCLEOTIDE SEQUENCE</scope>
    <source>
        <strain evidence="3">A06</strain>
    </source>
</reference>
<sequence length="155" mass="18076">MKFSIVGVLFFLLSWHVCAQEISSKPSSGTPETHPLLQQIDIRQDARIDSLLQNHIQANKRREGTDGFRLEIFFRSGMRAREEAMNVKTEFLRKYPEETAYMSFQSPDFKVRVGDCRTKSEALKLKAKIRKDYPNAFMVPDIIQFPKLYTDIKQQ</sequence>